<sequence length="166" mass="18605">MMHDGPLMRNLKVCIVMSGICKSRPTNALSAGRMSAKVGDGRVMVDNISPNNLQIRNSSHKKRNCGSSVPDKRRACQWQHPGEIDVRCNIPCSHHHRLVDEMYKTSMNSDVLNSDTNHPYGLESAKDFHNQRRMLHLERGPAVLIASLRAKSGGTISRDDRDYIEG</sequence>
<protein>
    <submittedName>
        <fullName evidence="1">Uncharacterized protein</fullName>
    </submittedName>
</protein>
<accession>A0A166B0I2</accession>
<evidence type="ECO:0000313" key="1">
    <source>
        <dbReference type="EMBL" id="KZP12150.1"/>
    </source>
</evidence>
<dbReference type="Proteomes" id="UP000076532">
    <property type="component" value="Unassembled WGS sequence"/>
</dbReference>
<name>A0A166B0I2_9AGAM</name>
<dbReference type="EMBL" id="KV417651">
    <property type="protein sequence ID" value="KZP12150.1"/>
    <property type="molecule type" value="Genomic_DNA"/>
</dbReference>
<evidence type="ECO:0000313" key="2">
    <source>
        <dbReference type="Proteomes" id="UP000076532"/>
    </source>
</evidence>
<proteinExistence type="predicted"/>
<gene>
    <name evidence="1" type="ORF">FIBSPDRAFT_166189</name>
</gene>
<keyword evidence="2" id="KW-1185">Reference proteome</keyword>
<reference evidence="1 2" key="1">
    <citation type="journal article" date="2016" name="Mol. Biol. Evol.">
        <title>Comparative Genomics of Early-Diverging Mushroom-Forming Fungi Provides Insights into the Origins of Lignocellulose Decay Capabilities.</title>
        <authorList>
            <person name="Nagy L.G."/>
            <person name="Riley R."/>
            <person name="Tritt A."/>
            <person name="Adam C."/>
            <person name="Daum C."/>
            <person name="Floudas D."/>
            <person name="Sun H."/>
            <person name="Yadav J.S."/>
            <person name="Pangilinan J."/>
            <person name="Larsson K.H."/>
            <person name="Matsuura K."/>
            <person name="Barry K."/>
            <person name="Labutti K."/>
            <person name="Kuo R."/>
            <person name="Ohm R.A."/>
            <person name="Bhattacharya S.S."/>
            <person name="Shirouzu T."/>
            <person name="Yoshinaga Y."/>
            <person name="Martin F.M."/>
            <person name="Grigoriev I.V."/>
            <person name="Hibbett D.S."/>
        </authorList>
    </citation>
    <scope>NUCLEOTIDE SEQUENCE [LARGE SCALE GENOMIC DNA]</scope>
    <source>
        <strain evidence="1 2">CBS 109695</strain>
    </source>
</reference>
<dbReference type="AlphaFoldDB" id="A0A166B0I2"/>
<organism evidence="1 2">
    <name type="scientific">Athelia psychrophila</name>
    <dbReference type="NCBI Taxonomy" id="1759441"/>
    <lineage>
        <taxon>Eukaryota</taxon>
        <taxon>Fungi</taxon>
        <taxon>Dikarya</taxon>
        <taxon>Basidiomycota</taxon>
        <taxon>Agaricomycotina</taxon>
        <taxon>Agaricomycetes</taxon>
        <taxon>Agaricomycetidae</taxon>
        <taxon>Atheliales</taxon>
        <taxon>Atheliaceae</taxon>
        <taxon>Athelia</taxon>
    </lineage>
</organism>